<dbReference type="Gene3D" id="1.10.132.120">
    <property type="match status" value="1"/>
</dbReference>
<accession>A0A916WEF0</accession>
<dbReference type="EMBL" id="BMGB01000001">
    <property type="protein sequence ID" value="GGA90363.1"/>
    <property type="molecule type" value="Genomic_DNA"/>
</dbReference>
<organism evidence="9 10">
    <name type="scientific">Conyzicola nivalis</name>
    <dbReference type="NCBI Taxonomy" id="1477021"/>
    <lineage>
        <taxon>Bacteria</taxon>
        <taxon>Bacillati</taxon>
        <taxon>Actinomycetota</taxon>
        <taxon>Actinomycetes</taxon>
        <taxon>Micrococcales</taxon>
        <taxon>Microbacteriaceae</taxon>
        <taxon>Conyzicola</taxon>
    </lineage>
</organism>
<reference evidence="9" key="1">
    <citation type="journal article" date="2014" name="Int. J. Syst. Evol. Microbiol.">
        <title>Complete genome sequence of Corynebacterium casei LMG S-19264T (=DSM 44701T), isolated from a smear-ripened cheese.</title>
        <authorList>
            <consortium name="US DOE Joint Genome Institute (JGI-PGF)"/>
            <person name="Walter F."/>
            <person name="Albersmeier A."/>
            <person name="Kalinowski J."/>
            <person name="Ruckert C."/>
        </authorList>
    </citation>
    <scope>NUCLEOTIDE SEQUENCE</scope>
    <source>
        <strain evidence="9">CGMCC 1.12813</strain>
    </source>
</reference>
<name>A0A916WEF0_9MICO</name>
<dbReference type="SUPFAM" id="SSF55869">
    <property type="entry name" value="DNA topoisomerase I domain"/>
    <property type="match status" value="1"/>
</dbReference>
<feature type="domain" description="DNA topoisomerase IB N-terminal" evidence="8">
    <location>
        <begin position="33"/>
        <end position="80"/>
    </location>
</feature>
<dbReference type="InterPro" id="IPR001631">
    <property type="entry name" value="TopoI"/>
</dbReference>
<evidence type="ECO:0000313" key="10">
    <source>
        <dbReference type="Proteomes" id="UP000606922"/>
    </source>
</evidence>
<evidence type="ECO:0000256" key="3">
    <source>
        <dbReference type="ARBA" id="ARBA00012891"/>
    </source>
</evidence>
<dbReference type="Gene3D" id="3.90.15.10">
    <property type="entry name" value="Topoisomerase I, Chain A, domain 3"/>
    <property type="match status" value="1"/>
</dbReference>
<evidence type="ECO:0000256" key="4">
    <source>
        <dbReference type="ARBA" id="ARBA00023029"/>
    </source>
</evidence>
<dbReference type="PRINTS" id="PR00416">
    <property type="entry name" value="EUTPISMRASEI"/>
</dbReference>
<dbReference type="EC" id="5.6.2.1" evidence="3"/>
<dbReference type="GO" id="GO:0003917">
    <property type="term" value="F:DNA topoisomerase type I (single strand cut, ATP-independent) activity"/>
    <property type="evidence" value="ECO:0007669"/>
    <property type="project" value="UniProtKB-EC"/>
</dbReference>
<proteinExistence type="inferred from homology"/>
<dbReference type="InterPro" id="IPR035447">
    <property type="entry name" value="DNA_topo_I_N_sf"/>
</dbReference>
<keyword evidence="4" id="KW-0799">Topoisomerase</keyword>
<evidence type="ECO:0000259" key="8">
    <source>
        <dbReference type="Pfam" id="PF21338"/>
    </source>
</evidence>
<keyword evidence="10" id="KW-1185">Reference proteome</keyword>
<evidence type="ECO:0000256" key="2">
    <source>
        <dbReference type="ARBA" id="ARBA00006645"/>
    </source>
</evidence>
<gene>
    <name evidence="9" type="primary">topA</name>
    <name evidence="9" type="ORF">GCM10010979_01320</name>
</gene>
<dbReference type="PROSITE" id="PS52038">
    <property type="entry name" value="TOPO_IB_2"/>
    <property type="match status" value="1"/>
</dbReference>
<dbReference type="SUPFAM" id="SSF56349">
    <property type="entry name" value="DNA breaking-rejoining enzymes"/>
    <property type="match status" value="1"/>
</dbReference>
<dbReference type="Gene3D" id="3.30.66.10">
    <property type="entry name" value="DNA topoisomerase I domain"/>
    <property type="match status" value="1"/>
</dbReference>
<dbReference type="Proteomes" id="UP000606922">
    <property type="component" value="Unassembled WGS sequence"/>
</dbReference>
<evidence type="ECO:0000256" key="1">
    <source>
        <dbReference type="ARBA" id="ARBA00000213"/>
    </source>
</evidence>
<keyword evidence="6" id="KW-0413">Isomerase</keyword>
<feature type="domain" description="DNA topoisomerase I catalytic core eukaryotic-type" evidence="7">
    <location>
        <begin position="92"/>
        <end position="310"/>
    </location>
</feature>
<evidence type="ECO:0000313" key="9">
    <source>
        <dbReference type="EMBL" id="GGA90363.1"/>
    </source>
</evidence>
<dbReference type="GO" id="GO:0006265">
    <property type="term" value="P:DNA topological change"/>
    <property type="evidence" value="ECO:0007669"/>
    <property type="project" value="InterPro"/>
</dbReference>
<dbReference type="InterPro" id="IPR049331">
    <property type="entry name" value="Top1B_N_bact"/>
</dbReference>
<evidence type="ECO:0000259" key="7">
    <source>
        <dbReference type="Pfam" id="PF01028"/>
    </source>
</evidence>
<reference evidence="9" key="2">
    <citation type="submission" date="2020-09" db="EMBL/GenBank/DDBJ databases">
        <authorList>
            <person name="Sun Q."/>
            <person name="Zhou Y."/>
        </authorList>
    </citation>
    <scope>NUCLEOTIDE SEQUENCE</scope>
    <source>
        <strain evidence="9">CGMCC 1.12813</strain>
    </source>
</reference>
<comment type="similarity">
    <text evidence="2">Belongs to the type IB topoisomerase family.</text>
</comment>
<evidence type="ECO:0000256" key="5">
    <source>
        <dbReference type="ARBA" id="ARBA00023125"/>
    </source>
</evidence>
<protein>
    <recommendedName>
        <fullName evidence="3">DNA topoisomerase</fullName>
        <ecNumber evidence="3">5.6.2.1</ecNumber>
    </recommendedName>
</protein>
<dbReference type="InterPro" id="IPR014711">
    <property type="entry name" value="TopoI_cat_a-hlx-sub_euk"/>
</dbReference>
<comment type="catalytic activity">
    <reaction evidence="1">
        <text>ATP-independent breakage of single-stranded DNA, followed by passage and rejoining.</text>
        <dbReference type="EC" id="5.6.2.1"/>
    </reaction>
</comment>
<dbReference type="Pfam" id="PF01028">
    <property type="entry name" value="Topoisom_I"/>
    <property type="match status" value="1"/>
</dbReference>
<comment type="caution">
    <text evidence="9">The sequence shown here is derived from an EMBL/GenBank/DDBJ whole genome shotgun (WGS) entry which is preliminary data.</text>
</comment>
<evidence type="ECO:0000256" key="6">
    <source>
        <dbReference type="ARBA" id="ARBA00023235"/>
    </source>
</evidence>
<sequence>MEEWRRSVKVMPRLRRSNLQTPGLGRVRHGRGYSIRDARGKKVDDEAIRERVDTLAIPPAWTDVWIAPYANSHIQATGLDEAGRRQYIYHSFWREKKDRAKFDRALLLAEALPNARRAVTIDLRSEGTTRARVLAAAFRMLDTGALRVGSERYTETNGSHGLSTLLCAHAKVSGTTVTLKFPAKSRQEWSSEITDVDLAELLAILKKRGPTARLLAYEVDGEWRPITAEEINEYVRERTGGAFSAKDFRTLRGTVAASVSLAKRGPAKSSTARSRALAQAMRDAAATLGNTPSIAKKSYVDPRVVAKYRHGQTIDRTKTASAEAELRKLLG</sequence>
<dbReference type="InterPro" id="IPR011010">
    <property type="entry name" value="DNA_brk_join_enz"/>
</dbReference>
<dbReference type="Pfam" id="PF21338">
    <property type="entry name" value="Top1B_N_bact"/>
    <property type="match status" value="1"/>
</dbReference>
<dbReference type="InterPro" id="IPR013500">
    <property type="entry name" value="TopoI_cat_euk"/>
</dbReference>
<keyword evidence="5" id="KW-0238">DNA-binding</keyword>
<dbReference type="AlphaFoldDB" id="A0A916WEF0"/>
<dbReference type="GO" id="GO:0003677">
    <property type="term" value="F:DNA binding"/>
    <property type="evidence" value="ECO:0007669"/>
    <property type="project" value="UniProtKB-KW"/>
</dbReference>